<evidence type="ECO:0000259" key="2">
    <source>
        <dbReference type="Pfam" id="PF03795"/>
    </source>
</evidence>
<dbReference type="OrthoDB" id="8968203at2"/>
<dbReference type="InterPro" id="IPR011008">
    <property type="entry name" value="Dimeric_a/b-barrel"/>
</dbReference>
<protein>
    <recommendedName>
        <fullName evidence="2">YCII-related domain-containing protein</fullName>
    </recommendedName>
</protein>
<dbReference type="PATRIC" id="fig|632772.20.peg.2499"/>
<organism evidence="3 4">
    <name type="scientific">Rhodococcus opacus (strain B4)</name>
    <dbReference type="NCBI Taxonomy" id="632772"/>
    <lineage>
        <taxon>Bacteria</taxon>
        <taxon>Bacillati</taxon>
        <taxon>Actinomycetota</taxon>
        <taxon>Actinomycetes</taxon>
        <taxon>Mycobacteriales</taxon>
        <taxon>Nocardiaceae</taxon>
        <taxon>Rhodococcus</taxon>
    </lineage>
</organism>
<dbReference type="SUPFAM" id="SSF54909">
    <property type="entry name" value="Dimeric alpha+beta barrel"/>
    <property type="match status" value="1"/>
</dbReference>
<evidence type="ECO:0000256" key="1">
    <source>
        <dbReference type="ARBA" id="ARBA00007689"/>
    </source>
</evidence>
<dbReference type="STRING" id="632772.ROP_23900"/>
<gene>
    <name evidence="3" type="ordered locus">ROP_23900</name>
</gene>
<dbReference type="EMBL" id="AP011115">
    <property type="protein sequence ID" value="BAH50637.1"/>
    <property type="molecule type" value="Genomic_DNA"/>
</dbReference>
<dbReference type="RefSeq" id="WP_012689593.1">
    <property type="nucleotide sequence ID" value="NC_012522.1"/>
</dbReference>
<dbReference type="PANTHER" id="PTHR37828:SF1">
    <property type="entry name" value="YCII-RELATED DOMAIN-CONTAINING PROTEIN"/>
    <property type="match status" value="1"/>
</dbReference>
<dbReference type="Proteomes" id="UP000002212">
    <property type="component" value="Chromosome"/>
</dbReference>
<evidence type="ECO:0000313" key="3">
    <source>
        <dbReference type="EMBL" id="BAH50637.1"/>
    </source>
</evidence>
<proteinExistence type="inferred from homology"/>
<name>C1B3D9_RHOOB</name>
<dbReference type="AlphaFoldDB" id="C1B3D9"/>
<dbReference type="Gene3D" id="3.30.70.1060">
    <property type="entry name" value="Dimeric alpha+beta barrel"/>
    <property type="match status" value="1"/>
</dbReference>
<dbReference type="PANTHER" id="PTHR37828">
    <property type="entry name" value="GSR2449 PROTEIN"/>
    <property type="match status" value="1"/>
</dbReference>
<dbReference type="KEGG" id="rop:ROP_23900"/>
<sequence>MPYFVVEYSYTAETTAGRDTHRAAHRAWLADLVDTGTVITCGPYGNDAGAFIIVNADTTETVRALFADDPFAVHGLVPDQRILHWTPVLGNLDASDAISQAELSSRPGGSHS</sequence>
<dbReference type="Pfam" id="PF03795">
    <property type="entry name" value="YCII"/>
    <property type="match status" value="1"/>
</dbReference>
<accession>C1B3D9</accession>
<evidence type="ECO:0000313" key="4">
    <source>
        <dbReference type="Proteomes" id="UP000002212"/>
    </source>
</evidence>
<dbReference type="HOGENOM" id="CLU_110355_7_0_11"/>
<feature type="domain" description="YCII-related" evidence="2">
    <location>
        <begin position="5"/>
        <end position="86"/>
    </location>
</feature>
<dbReference type="InterPro" id="IPR005545">
    <property type="entry name" value="YCII"/>
</dbReference>
<reference evidence="3 4" key="1">
    <citation type="submission" date="2009-03" db="EMBL/GenBank/DDBJ databases">
        <title>Comparison of the complete genome sequences of Rhodococcus erythropolis PR4 and Rhodococcus opacus B4.</title>
        <authorList>
            <person name="Takarada H."/>
            <person name="Sekine M."/>
            <person name="Hosoyama A."/>
            <person name="Yamada R."/>
            <person name="Fujisawa T."/>
            <person name="Omata S."/>
            <person name="Shimizu A."/>
            <person name="Tsukatani N."/>
            <person name="Tanikawa S."/>
            <person name="Fujita N."/>
            <person name="Harayama S."/>
        </authorList>
    </citation>
    <scope>NUCLEOTIDE SEQUENCE [LARGE SCALE GENOMIC DNA]</scope>
    <source>
        <strain evidence="3 4">B4</strain>
    </source>
</reference>
<comment type="similarity">
    <text evidence="1">Belongs to the YciI family.</text>
</comment>